<proteinExistence type="predicted"/>
<evidence type="ECO:0000313" key="5">
    <source>
        <dbReference type="EMBL" id="KAA8884181.1"/>
    </source>
</evidence>
<dbReference type="Pfam" id="PF12625">
    <property type="entry name" value="Arabinose_bd"/>
    <property type="match status" value="1"/>
</dbReference>
<dbReference type="Proteomes" id="UP000323876">
    <property type="component" value="Unassembled WGS sequence"/>
</dbReference>
<evidence type="ECO:0000313" key="6">
    <source>
        <dbReference type="Proteomes" id="UP000323876"/>
    </source>
</evidence>
<dbReference type="OrthoDB" id="5241536at2"/>
<name>A0A5N0E9H1_9NOCA</name>
<dbReference type="GO" id="GO:0005829">
    <property type="term" value="C:cytosol"/>
    <property type="evidence" value="ECO:0007669"/>
    <property type="project" value="TreeGrafter"/>
</dbReference>
<dbReference type="EMBL" id="VXLC01000022">
    <property type="protein sequence ID" value="KAA8884181.1"/>
    <property type="molecule type" value="Genomic_DNA"/>
</dbReference>
<reference evidence="5 6" key="1">
    <citation type="submission" date="2019-09" db="EMBL/GenBank/DDBJ databases">
        <authorList>
            <person name="Wang X."/>
        </authorList>
    </citation>
    <scope>NUCLEOTIDE SEQUENCE [LARGE SCALE GENOMIC DNA]</scope>
    <source>
        <strain evidence="5 6">CICC 11023</strain>
    </source>
</reference>
<accession>A0A5N0E9H1</accession>
<dbReference type="SMART" id="SM00342">
    <property type="entry name" value="HTH_ARAC"/>
    <property type="match status" value="1"/>
</dbReference>
<dbReference type="Pfam" id="PF12833">
    <property type="entry name" value="HTH_18"/>
    <property type="match status" value="1"/>
</dbReference>
<gene>
    <name evidence="5" type="ORF">F3087_35100</name>
</gene>
<evidence type="ECO:0000256" key="2">
    <source>
        <dbReference type="ARBA" id="ARBA00023125"/>
    </source>
</evidence>
<evidence type="ECO:0000256" key="1">
    <source>
        <dbReference type="ARBA" id="ARBA00023015"/>
    </source>
</evidence>
<dbReference type="AlphaFoldDB" id="A0A5N0E9H1"/>
<dbReference type="PANTHER" id="PTHR47894:SF1">
    <property type="entry name" value="HTH-TYPE TRANSCRIPTIONAL REGULATOR VQSM"/>
    <property type="match status" value="1"/>
</dbReference>
<feature type="domain" description="HTH araC/xylS-type" evidence="4">
    <location>
        <begin position="258"/>
        <end position="356"/>
    </location>
</feature>
<dbReference type="GO" id="GO:0000976">
    <property type="term" value="F:transcription cis-regulatory region binding"/>
    <property type="evidence" value="ECO:0007669"/>
    <property type="project" value="TreeGrafter"/>
</dbReference>
<dbReference type="InterPro" id="IPR032687">
    <property type="entry name" value="AraC-type_N"/>
</dbReference>
<dbReference type="PROSITE" id="PS01124">
    <property type="entry name" value="HTH_ARAC_FAMILY_2"/>
    <property type="match status" value="1"/>
</dbReference>
<keyword evidence="1" id="KW-0805">Transcription regulation</keyword>
<keyword evidence="2" id="KW-0238">DNA-binding</keyword>
<dbReference type="GO" id="GO:0003700">
    <property type="term" value="F:DNA-binding transcription factor activity"/>
    <property type="evidence" value="ECO:0007669"/>
    <property type="project" value="InterPro"/>
</dbReference>
<sequence>MRLDGDPIRKTDHLELSAGRYAPPMMEGTIPARTAAVIRATALHVGVADVQLAHETGLDAADLENDLLRVPTQSVWRIWELIDATAGPGSGLLAAAEADRGRLHVWDYLFSSHATLAESLRTVIELRAVVTDPGVEWELVQDGSLLTIRTTASVEPELVLAPVEEFVLATMLRRMREATRQQLEPVRVAFTHRASGRYTHLVDGFGTRRIDFGAPHSEITFLDVGALPTGADPHLGQVLRNYAALNLAAARPVSSWHDKLQAAVTAALAEGDLDLDGVAGRLAVSPRTVQRRLGEAGTSWRATVDAVRHRRATDLLRDTDLPVRSVAARVGYTDARALRRAFLRWTGHTPDDFRRAAIDRPA</sequence>
<dbReference type="Gene3D" id="1.10.10.60">
    <property type="entry name" value="Homeodomain-like"/>
    <property type="match status" value="1"/>
</dbReference>
<dbReference type="SUPFAM" id="SSF46689">
    <property type="entry name" value="Homeodomain-like"/>
    <property type="match status" value="1"/>
</dbReference>
<dbReference type="PANTHER" id="PTHR47894">
    <property type="entry name" value="HTH-TYPE TRANSCRIPTIONAL REGULATOR GADX"/>
    <property type="match status" value="1"/>
</dbReference>
<dbReference type="InterPro" id="IPR009057">
    <property type="entry name" value="Homeodomain-like_sf"/>
</dbReference>
<comment type="caution">
    <text evidence="5">The sequence shown here is derived from an EMBL/GenBank/DDBJ whole genome shotgun (WGS) entry which is preliminary data.</text>
</comment>
<dbReference type="InterPro" id="IPR018060">
    <property type="entry name" value="HTH_AraC"/>
</dbReference>
<organism evidence="5 6">
    <name type="scientific">Nocardia colli</name>
    <dbReference type="NCBI Taxonomy" id="2545717"/>
    <lineage>
        <taxon>Bacteria</taxon>
        <taxon>Bacillati</taxon>
        <taxon>Actinomycetota</taxon>
        <taxon>Actinomycetes</taxon>
        <taxon>Mycobacteriales</taxon>
        <taxon>Nocardiaceae</taxon>
        <taxon>Nocardia</taxon>
    </lineage>
</organism>
<keyword evidence="6" id="KW-1185">Reference proteome</keyword>
<keyword evidence="3" id="KW-0804">Transcription</keyword>
<protein>
    <submittedName>
        <fullName evidence="5">AraC family transcriptional regulator</fullName>
    </submittedName>
</protein>
<evidence type="ECO:0000256" key="3">
    <source>
        <dbReference type="ARBA" id="ARBA00023163"/>
    </source>
</evidence>
<evidence type="ECO:0000259" key="4">
    <source>
        <dbReference type="PROSITE" id="PS01124"/>
    </source>
</evidence>